<evidence type="ECO:0000256" key="2">
    <source>
        <dbReference type="SAM" id="Phobius"/>
    </source>
</evidence>
<keyword evidence="2" id="KW-0812">Transmembrane</keyword>
<keyword evidence="3" id="KW-0732">Signal</keyword>
<feature type="region of interest" description="Disordered" evidence="1">
    <location>
        <begin position="24"/>
        <end position="63"/>
    </location>
</feature>
<keyword evidence="5" id="KW-1185">Reference proteome</keyword>
<name>A0A4Y9Z2R8_9AGAM</name>
<proteinExistence type="predicted"/>
<accession>A0A4Y9Z2R8</accession>
<dbReference type="EMBL" id="SEOQ01000165">
    <property type="protein sequence ID" value="TFY68330.1"/>
    <property type="molecule type" value="Genomic_DNA"/>
</dbReference>
<feature type="transmembrane region" description="Helical" evidence="2">
    <location>
        <begin position="213"/>
        <end position="238"/>
    </location>
</feature>
<keyword evidence="2" id="KW-0472">Membrane</keyword>
<dbReference type="Proteomes" id="UP000298327">
    <property type="component" value="Unassembled WGS sequence"/>
</dbReference>
<protein>
    <submittedName>
        <fullName evidence="4">Uncharacterized protein</fullName>
    </submittedName>
</protein>
<evidence type="ECO:0000256" key="3">
    <source>
        <dbReference type="SAM" id="SignalP"/>
    </source>
</evidence>
<gene>
    <name evidence="4" type="ORF">EVG20_g3603</name>
</gene>
<reference evidence="4 5" key="1">
    <citation type="submission" date="2019-02" db="EMBL/GenBank/DDBJ databases">
        <title>Genome sequencing of the rare red list fungi Dentipellis fragilis.</title>
        <authorList>
            <person name="Buettner E."/>
            <person name="Kellner H."/>
        </authorList>
    </citation>
    <scope>NUCLEOTIDE SEQUENCE [LARGE SCALE GENOMIC DNA]</scope>
    <source>
        <strain evidence="4 5">DSM 105465</strain>
    </source>
</reference>
<sequence>MIYRTSFLLIALLFLVVEGKGGMKTAADDDDDDSPPPSSSQESYSTTASTPASASPSPSPSSVIRFQLQPPGNSTTCGNMSLTWSYQGPKSVPLTVQITDTFASQVAIVPGHARVVSTFRTLTTNVPSTASQLDWDPVDVDEGLYSAVAFDTSHMLGMYTQSPPFFVTSGSDRSCLVGLPSPSSGSSAASPSNSGSPTPSASSHAGIHLSPGALAGTIAGLVAGVIIIVAAFTVPRLLRHHLPSHRNRNRREGGPYYLF</sequence>
<dbReference type="AlphaFoldDB" id="A0A4Y9Z2R8"/>
<feature type="chain" id="PRO_5021212038" evidence="3">
    <location>
        <begin position="20"/>
        <end position="259"/>
    </location>
</feature>
<dbReference type="OrthoDB" id="3266934at2759"/>
<organism evidence="4 5">
    <name type="scientific">Dentipellis fragilis</name>
    <dbReference type="NCBI Taxonomy" id="205917"/>
    <lineage>
        <taxon>Eukaryota</taxon>
        <taxon>Fungi</taxon>
        <taxon>Dikarya</taxon>
        <taxon>Basidiomycota</taxon>
        <taxon>Agaricomycotina</taxon>
        <taxon>Agaricomycetes</taxon>
        <taxon>Russulales</taxon>
        <taxon>Hericiaceae</taxon>
        <taxon>Dentipellis</taxon>
    </lineage>
</organism>
<feature type="signal peptide" evidence="3">
    <location>
        <begin position="1"/>
        <end position="19"/>
    </location>
</feature>
<evidence type="ECO:0000313" key="4">
    <source>
        <dbReference type="EMBL" id="TFY68330.1"/>
    </source>
</evidence>
<comment type="caution">
    <text evidence="4">The sequence shown here is derived from an EMBL/GenBank/DDBJ whole genome shotgun (WGS) entry which is preliminary data.</text>
</comment>
<feature type="region of interest" description="Disordered" evidence="1">
    <location>
        <begin position="178"/>
        <end position="205"/>
    </location>
</feature>
<keyword evidence="2" id="KW-1133">Transmembrane helix</keyword>
<evidence type="ECO:0000256" key="1">
    <source>
        <dbReference type="SAM" id="MobiDB-lite"/>
    </source>
</evidence>
<feature type="compositionally biased region" description="Low complexity" evidence="1">
    <location>
        <begin position="45"/>
        <end position="62"/>
    </location>
</feature>
<evidence type="ECO:0000313" key="5">
    <source>
        <dbReference type="Proteomes" id="UP000298327"/>
    </source>
</evidence>